<feature type="compositionally biased region" description="Low complexity" evidence="2">
    <location>
        <begin position="239"/>
        <end position="248"/>
    </location>
</feature>
<evidence type="ECO:0000256" key="1">
    <source>
        <dbReference type="SAM" id="Coils"/>
    </source>
</evidence>
<evidence type="ECO:0000313" key="4">
    <source>
        <dbReference type="Proteomes" id="UP001583186"/>
    </source>
</evidence>
<sequence>MLNPPPAAATTASSLASSSSIASSSSSSVVSSTSDVANNSAAGYQPLSSFPGTPNPPAAVAPSSPPQKAGGGGGSAGAAAGASGGSNSSTSRSSSKRRGAGSAAAGVASSSHVLRTTSAATAAATSPSGTGNGGNNTNDNGQRGASGSGPPSPPTNNSSGDGTASSNILIAPPPRVALGAGNQSTSTVPDPPSGASSGGGGGSGPGTGGGGSGNNGSGGGGGGGSMGPGGGGNGGGGVSMTSSGSGNSAKDHFIYTANHHNHHTRHQNQHTHHHHHHGHHSISSLASSSSSVSAAAAAASINAAAASAQLVKEKDMRIAQLERELKIMESEFTRELDKLSKAESEAATFWQAKHSRLQQQLAQADTENQLLRAEVDLREAERSELRAGWEEMQRAAVARDEEARSLREQVRGLKEWVSTSTRSGGQVASDEVFGDGMARLANGLQNWVIVHFRRSKLDIDKASKKARESLAQLVPMYDDLRHSAKLHLLQSAVSRLLVDLIFNAYFVGLPPEQAAQLEEVESFLKPFAKTAEPINQWRALTLDIISKDSAQHLQVETTRVIDEVVRRANDVLDAITDVQRTDVRDQALRQLVTSALELAQLLVTQKAVFRVIMPSIVPHQQVLYDAATMEDIGGEEDDDDGLSQREIACVTFPGIIKRGDETGSHLQYTNVICKARVLCAAE</sequence>
<gene>
    <name evidence="3" type="ORF">Sste5346_009042</name>
</gene>
<organism evidence="3 4">
    <name type="scientific">Sporothrix stenoceras</name>
    <dbReference type="NCBI Taxonomy" id="5173"/>
    <lineage>
        <taxon>Eukaryota</taxon>
        <taxon>Fungi</taxon>
        <taxon>Dikarya</taxon>
        <taxon>Ascomycota</taxon>
        <taxon>Pezizomycotina</taxon>
        <taxon>Sordariomycetes</taxon>
        <taxon>Sordariomycetidae</taxon>
        <taxon>Ophiostomatales</taxon>
        <taxon>Ophiostomataceae</taxon>
        <taxon>Sporothrix</taxon>
    </lineage>
</organism>
<feature type="coiled-coil region" evidence="1">
    <location>
        <begin position="311"/>
        <end position="383"/>
    </location>
</feature>
<keyword evidence="4" id="KW-1185">Reference proteome</keyword>
<evidence type="ECO:0000256" key="2">
    <source>
        <dbReference type="SAM" id="MobiDB-lite"/>
    </source>
</evidence>
<comment type="caution">
    <text evidence="3">The sequence shown here is derived from an EMBL/GenBank/DDBJ whole genome shotgun (WGS) entry which is preliminary data.</text>
</comment>
<dbReference type="Proteomes" id="UP001583186">
    <property type="component" value="Unassembled WGS sequence"/>
</dbReference>
<feature type="compositionally biased region" description="Pro residues" evidence="2">
    <location>
        <begin position="53"/>
        <end position="65"/>
    </location>
</feature>
<evidence type="ECO:0000313" key="3">
    <source>
        <dbReference type="EMBL" id="KAL1889184.1"/>
    </source>
</evidence>
<proteinExistence type="predicted"/>
<accession>A0ABR3YM21</accession>
<reference evidence="3 4" key="1">
    <citation type="journal article" date="2024" name="IMA Fungus">
        <title>IMA Genome - F19 : A genome assembly and annotation guide to empower mycologists, including annotated draft genome sequences of Ceratocystis pirilliformis, Diaporthe australafricana, Fusarium ophioides, Paecilomyces lecythidis, and Sporothrix stenoceras.</title>
        <authorList>
            <person name="Aylward J."/>
            <person name="Wilson A.M."/>
            <person name="Visagie C.M."/>
            <person name="Spraker J."/>
            <person name="Barnes I."/>
            <person name="Buitendag C."/>
            <person name="Ceriani C."/>
            <person name="Del Mar Angel L."/>
            <person name="du Plessis D."/>
            <person name="Fuchs T."/>
            <person name="Gasser K."/>
            <person name="Kramer D."/>
            <person name="Li W."/>
            <person name="Munsamy K."/>
            <person name="Piso A."/>
            <person name="Price J.L."/>
            <person name="Sonnekus B."/>
            <person name="Thomas C."/>
            <person name="van der Nest A."/>
            <person name="van Dijk A."/>
            <person name="van Heerden A."/>
            <person name="van Vuuren N."/>
            <person name="Yilmaz N."/>
            <person name="Duong T.A."/>
            <person name="van der Merwe N.A."/>
            <person name="Wingfield M.J."/>
            <person name="Wingfield B.D."/>
        </authorList>
    </citation>
    <scope>NUCLEOTIDE SEQUENCE [LARGE SCALE GENOMIC DNA]</scope>
    <source>
        <strain evidence="3 4">CMW 5346</strain>
    </source>
</reference>
<evidence type="ECO:0008006" key="5">
    <source>
        <dbReference type="Google" id="ProtNLM"/>
    </source>
</evidence>
<feature type="compositionally biased region" description="Basic residues" evidence="2">
    <location>
        <begin position="259"/>
        <end position="280"/>
    </location>
</feature>
<feature type="compositionally biased region" description="Low complexity" evidence="2">
    <location>
        <begin position="8"/>
        <end position="42"/>
    </location>
</feature>
<protein>
    <recommendedName>
        <fullName evidence="5">Involucrin repeat protein</fullName>
    </recommendedName>
</protein>
<dbReference type="EMBL" id="JAWCUI010000078">
    <property type="protein sequence ID" value="KAL1889184.1"/>
    <property type="molecule type" value="Genomic_DNA"/>
</dbReference>
<feature type="compositionally biased region" description="Gly residues" evidence="2">
    <location>
        <begin position="196"/>
        <end position="238"/>
    </location>
</feature>
<feature type="region of interest" description="Disordered" evidence="2">
    <location>
        <begin position="1"/>
        <end position="288"/>
    </location>
</feature>
<feature type="compositionally biased region" description="Low complexity" evidence="2">
    <location>
        <begin position="77"/>
        <end position="93"/>
    </location>
</feature>
<keyword evidence="1" id="KW-0175">Coiled coil</keyword>
<name>A0ABR3YM21_9PEZI</name>
<feature type="compositionally biased region" description="Low complexity" evidence="2">
    <location>
        <begin position="100"/>
        <end position="141"/>
    </location>
</feature>